<dbReference type="STRING" id="796937.HMPREF9630_00428"/>
<dbReference type="PRINTS" id="PR00046">
    <property type="entry name" value="SIGMA70FCT"/>
</dbReference>
<dbReference type="GO" id="GO:0003677">
    <property type="term" value="F:DNA binding"/>
    <property type="evidence" value="ECO:0007669"/>
    <property type="project" value="UniProtKB-KW"/>
</dbReference>
<reference evidence="9 10" key="2">
    <citation type="submission" date="2011-08" db="EMBL/GenBank/DDBJ databases">
        <title>The Genome Sequence of Eubacteriaceae bacterium CM5.</title>
        <authorList>
            <consortium name="The Broad Institute Genome Sequencing Platform"/>
            <person name="Earl A."/>
            <person name="Ward D."/>
            <person name="Feldgarden M."/>
            <person name="Gevers D."/>
            <person name="Sizova M."/>
            <person name="Hazen A."/>
            <person name="Epstein S."/>
            <person name="Young S.K."/>
            <person name="Zeng Q."/>
            <person name="Gargeya S."/>
            <person name="Fitzgerald M."/>
            <person name="Haas B."/>
            <person name="Abouelleil A."/>
            <person name="Alvarado L."/>
            <person name="Arachchi H.M."/>
            <person name="Berlin A."/>
            <person name="Brown A."/>
            <person name="Chapman S.B."/>
            <person name="Chen Z."/>
            <person name="Dunbar C."/>
            <person name="Freedman E."/>
            <person name="Gearin G."/>
            <person name="Gellesch M."/>
            <person name="Goldberg J."/>
            <person name="Griggs A."/>
            <person name="Gujja S."/>
            <person name="Heiman D."/>
            <person name="Howarth C."/>
            <person name="Larson L."/>
            <person name="Lui A."/>
            <person name="MacDonald P.J.P."/>
            <person name="Montmayeur A."/>
            <person name="Murphy C."/>
            <person name="Neiman D."/>
            <person name="Pearson M."/>
            <person name="Priest M."/>
            <person name="Roberts A."/>
            <person name="Saif S."/>
            <person name="Shea T."/>
            <person name="Shenoy N."/>
            <person name="Sisk P."/>
            <person name="Stolte C."/>
            <person name="Sykes S."/>
            <person name="Wortman J."/>
            <person name="Nusbaum C."/>
            <person name="Birren B."/>
        </authorList>
    </citation>
    <scope>NUCLEOTIDE SEQUENCE [LARGE SCALE GENOMIC DNA]</scope>
    <source>
        <strain evidence="9 10">CM5</strain>
    </source>
</reference>
<keyword evidence="2" id="KW-0731">Sigma factor</keyword>
<evidence type="ECO:0000256" key="1">
    <source>
        <dbReference type="ARBA" id="ARBA00023015"/>
    </source>
</evidence>
<accession>G9WY88</accession>
<feature type="domain" description="RNA polymerase sigma-70 region 2" evidence="6">
    <location>
        <begin position="39"/>
        <end position="99"/>
    </location>
</feature>
<proteinExistence type="predicted"/>
<dbReference type="PATRIC" id="fig|796937.3.peg.331"/>
<dbReference type="HOGENOM" id="CLU_014793_8_1_9"/>
<dbReference type="Pfam" id="PF04545">
    <property type="entry name" value="Sigma70_r4"/>
    <property type="match status" value="1"/>
</dbReference>
<dbReference type="SUPFAM" id="SSF88946">
    <property type="entry name" value="Sigma2 domain of RNA polymerase sigma factors"/>
    <property type="match status" value="1"/>
</dbReference>
<dbReference type="Proteomes" id="UP000006437">
    <property type="component" value="Unassembled WGS sequence"/>
</dbReference>
<keyword evidence="3" id="KW-0238">DNA-binding</keyword>
<keyword evidence="1" id="KW-0805">Transcription regulation</keyword>
<dbReference type="InterPro" id="IPR007624">
    <property type="entry name" value="RNA_pol_sigma70_r3"/>
</dbReference>
<dbReference type="EMBL" id="AFZE01000002">
    <property type="protein sequence ID" value="EHL16592.1"/>
    <property type="molecule type" value="Genomic_DNA"/>
</dbReference>
<dbReference type="Gene3D" id="1.20.140.160">
    <property type="match status" value="1"/>
</dbReference>
<dbReference type="Gene3D" id="1.10.1740.10">
    <property type="match status" value="1"/>
</dbReference>
<dbReference type="InterPro" id="IPR013325">
    <property type="entry name" value="RNA_pol_sigma_r2"/>
</dbReference>
<dbReference type="Pfam" id="PF04542">
    <property type="entry name" value="Sigma70_r2"/>
    <property type="match status" value="1"/>
</dbReference>
<dbReference type="NCBIfam" id="TIGR02479">
    <property type="entry name" value="FliA_WhiG"/>
    <property type="match status" value="1"/>
</dbReference>
<accession>G9XAF6</accession>
<evidence type="ECO:0000256" key="3">
    <source>
        <dbReference type="ARBA" id="ARBA00023125"/>
    </source>
</evidence>
<dbReference type="GO" id="GO:0016987">
    <property type="term" value="F:sigma factor activity"/>
    <property type="evidence" value="ECO:0007669"/>
    <property type="project" value="UniProtKB-KW"/>
</dbReference>
<evidence type="ECO:0000256" key="4">
    <source>
        <dbReference type="ARBA" id="ARBA00023163"/>
    </source>
</evidence>
<evidence type="ECO:0000313" key="11">
    <source>
        <dbReference type="Proteomes" id="UP000006437"/>
    </source>
</evidence>
<evidence type="ECO:0000259" key="7">
    <source>
        <dbReference type="Pfam" id="PF04545"/>
    </source>
</evidence>
<dbReference type="NCBIfam" id="TIGR02937">
    <property type="entry name" value="sigma70-ECF"/>
    <property type="match status" value="1"/>
</dbReference>
<dbReference type="InterPro" id="IPR000943">
    <property type="entry name" value="RNA_pol_sigma70"/>
</dbReference>
<dbReference type="GO" id="GO:0006352">
    <property type="term" value="P:DNA-templated transcription initiation"/>
    <property type="evidence" value="ECO:0007669"/>
    <property type="project" value="InterPro"/>
</dbReference>
<sequence length="247" mass="29094">MNENAGIWFLYEKETDELKRKQLKEEIITNYIGLVKIVSGKLFNYYAQKIEYDDLMGYGVIGLIDAIDKYDYTKNIKFETYASIRIRGEIIDQIRNLDWIPRSIRKKMKTLNAVTEKLESQLGREVTRQEISEYMQISLKEVDDLFEETTTYNIVSIEDEITENYKLQITDDKKENSPEENLIYKDTVKELAKAIDTLKEKEKLVINLYYYENLTYKEISEIVGVSESRISQIISSCLIKIKKILNQ</sequence>
<dbReference type="GO" id="GO:0003899">
    <property type="term" value="F:DNA-directed RNA polymerase activity"/>
    <property type="evidence" value="ECO:0007669"/>
    <property type="project" value="InterPro"/>
</dbReference>
<evidence type="ECO:0000259" key="6">
    <source>
        <dbReference type="Pfam" id="PF04542"/>
    </source>
</evidence>
<organism evidence="9 10">
    <name type="scientific">Peptoanaerobacter stomatis</name>
    <dbReference type="NCBI Taxonomy" id="796937"/>
    <lineage>
        <taxon>Bacteria</taxon>
        <taxon>Bacillati</taxon>
        <taxon>Bacillota</taxon>
        <taxon>Clostridia</taxon>
        <taxon>Peptostreptococcales</taxon>
        <taxon>Filifactoraceae</taxon>
        <taxon>Peptoanaerobacter</taxon>
    </lineage>
</organism>
<evidence type="ECO:0000313" key="10">
    <source>
        <dbReference type="Proteomes" id="UP000003379"/>
    </source>
</evidence>
<dbReference type="InterPro" id="IPR007627">
    <property type="entry name" value="RNA_pol_sigma70_r2"/>
</dbReference>
<dbReference type="Pfam" id="PF04539">
    <property type="entry name" value="Sigma70_r3"/>
    <property type="match status" value="1"/>
</dbReference>
<dbReference type="PANTHER" id="PTHR30385">
    <property type="entry name" value="SIGMA FACTOR F FLAGELLAR"/>
    <property type="match status" value="1"/>
</dbReference>
<dbReference type="PANTHER" id="PTHR30385:SF7">
    <property type="entry name" value="RNA POLYMERASE SIGMA FACTOR FLIA"/>
    <property type="match status" value="1"/>
</dbReference>
<dbReference type="PIRSF" id="PIRSF000770">
    <property type="entry name" value="RNA_pol_sigma-SigE/K"/>
    <property type="match status" value="1"/>
</dbReference>
<comment type="caution">
    <text evidence="9">The sequence shown here is derived from an EMBL/GenBank/DDBJ whole genome shotgun (WGS) entry which is preliminary data.</text>
</comment>
<dbReference type="SUPFAM" id="SSF88659">
    <property type="entry name" value="Sigma3 and sigma4 domains of RNA polymerase sigma factors"/>
    <property type="match status" value="2"/>
</dbReference>
<reference evidence="8 11" key="1">
    <citation type="submission" date="2011-08" db="EMBL/GenBank/DDBJ databases">
        <title>The Genome Sequence of Eubacteriaceae bacterium ACC19a.</title>
        <authorList>
            <consortium name="The Broad Institute Genome Sequencing Platform"/>
            <person name="Earl A."/>
            <person name="Ward D."/>
            <person name="Feldgarden M."/>
            <person name="Gevers D."/>
            <person name="Sizova M."/>
            <person name="Hazen A."/>
            <person name="Epstein S."/>
            <person name="Young S.K."/>
            <person name="Zeng Q."/>
            <person name="Gargeya S."/>
            <person name="Fitzgerald M."/>
            <person name="Haas B."/>
            <person name="Abouelleil A."/>
            <person name="Alvarado L."/>
            <person name="Arachchi H.M."/>
            <person name="Berlin A."/>
            <person name="Brown A."/>
            <person name="Chapman S.B."/>
            <person name="Chen Z."/>
            <person name="Dunbar C."/>
            <person name="Freedman E."/>
            <person name="Gearin G."/>
            <person name="Gellesch M."/>
            <person name="Goldberg J."/>
            <person name="Griggs A."/>
            <person name="Gujja S."/>
            <person name="Heiman D."/>
            <person name="Howarth C."/>
            <person name="Larson L."/>
            <person name="Lui A."/>
            <person name="MacDonald P.J.P."/>
            <person name="Montmayeur A."/>
            <person name="Murphy C."/>
            <person name="Neiman D."/>
            <person name="Pearson M."/>
            <person name="Priest M."/>
            <person name="Roberts A."/>
            <person name="Saif S."/>
            <person name="Shea T."/>
            <person name="Shenoy N."/>
            <person name="Sisk P."/>
            <person name="Stolte C."/>
            <person name="Sykes S."/>
            <person name="Wortman J."/>
            <person name="Nusbaum C."/>
            <person name="Birren B."/>
        </authorList>
    </citation>
    <scope>NUCLEOTIDE SEQUENCE [LARGE SCALE GENOMIC DNA]</scope>
    <source>
        <strain evidence="8 11">ACC19a</strain>
    </source>
</reference>
<dbReference type="InterPro" id="IPR012845">
    <property type="entry name" value="RNA_pol_sigma_FliA_WhiG"/>
</dbReference>
<dbReference type="RefSeq" id="WP_009525374.1">
    <property type="nucleotide sequence ID" value="NZ_JBQMYE010000085.1"/>
</dbReference>
<dbReference type="CDD" id="cd06171">
    <property type="entry name" value="Sigma70_r4"/>
    <property type="match status" value="1"/>
</dbReference>
<dbReference type="AlphaFoldDB" id="G9XAF6"/>
<dbReference type="InterPro" id="IPR014284">
    <property type="entry name" value="RNA_pol_sigma-70_dom"/>
</dbReference>
<name>G9XAF6_9FIRM</name>
<protein>
    <recommendedName>
        <fullName evidence="12">RNA polymerase sigma factor, FliA/WhiG family</fullName>
    </recommendedName>
</protein>
<evidence type="ECO:0008006" key="12">
    <source>
        <dbReference type="Google" id="ProtNLM"/>
    </source>
</evidence>
<feature type="domain" description="RNA polymerase sigma-70 region 3" evidence="5">
    <location>
        <begin position="109"/>
        <end position="181"/>
    </location>
</feature>
<dbReference type="InterPro" id="IPR013324">
    <property type="entry name" value="RNA_pol_sigma_r3/r4-like"/>
</dbReference>
<dbReference type="Proteomes" id="UP000003379">
    <property type="component" value="Unassembled WGS sequence"/>
</dbReference>
<dbReference type="NCBIfam" id="NF005413">
    <property type="entry name" value="PRK06986.1"/>
    <property type="match status" value="1"/>
</dbReference>
<gene>
    <name evidence="9" type="ORF">HMPREF9628_00973</name>
    <name evidence="8" type="ORF">HMPREF9629_01139</name>
</gene>
<evidence type="ECO:0000256" key="2">
    <source>
        <dbReference type="ARBA" id="ARBA00023082"/>
    </source>
</evidence>
<evidence type="ECO:0000313" key="8">
    <source>
        <dbReference type="EMBL" id="EHL16592.1"/>
    </source>
</evidence>
<evidence type="ECO:0000259" key="5">
    <source>
        <dbReference type="Pfam" id="PF04539"/>
    </source>
</evidence>
<keyword evidence="4" id="KW-0804">Transcription</keyword>
<evidence type="ECO:0000313" key="9">
    <source>
        <dbReference type="EMBL" id="EHL19976.1"/>
    </source>
</evidence>
<dbReference type="InterPro" id="IPR007630">
    <property type="entry name" value="RNA_pol_sigma70_r4"/>
</dbReference>
<feature type="domain" description="RNA polymerase sigma-70 region 4" evidence="7">
    <location>
        <begin position="194"/>
        <end position="243"/>
    </location>
</feature>
<dbReference type="EMBL" id="AFZG01000012">
    <property type="protein sequence ID" value="EHL19976.1"/>
    <property type="molecule type" value="Genomic_DNA"/>
</dbReference>